<gene>
    <name evidence="1" type="ORF">ACTIVE_1268</name>
</gene>
<keyword evidence="2" id="KW-1185">Reference proteome</keyword>
<dbReference type="EMBL" id="CP053892">
    <property type="protein sequence ID" value="QKG19632.1"/>
    <property type="molecule type" value="Genomic_DNA"/>
</dbReference>
<accession>A0A7D3VVE9</accession>
<dbReference type="InterPro" id="IPR027417">
    <property type="entry name" value="P-loop_NTPase"/>
</dbReference>
<dbReference type="Gene3D" id="3.40.50.300">
    <property type="entry name" value="P-loop containing nucleotide triphosphate hydrolases"/>
    <property type="match status" value="1"/>
</dbReference>
<reference evidence="1 2" key="1">
    <citation type="submission" date="2020-05" db="EMBL/GenBank/DDBJ databases">
        <title>Actinomadura verrucosospora NRRL-B18236 (PFL_A860) Genome sequencing and assembly.</title>
        <authorList>
            <person name="Samborskyy M."/>
        </authorList>
    </citation>
    <scope>NUCLEOTIDE SEQUENCE [LARGE SCALE GENOMIC DNA]</scope>
    <source>
        <strain evidence="1 2">NRRL:B18236</strain>
    </source>
</reference>
<proteinExistence type="predicted"/>
<dbReference type="SUPFAM" id="SSF52540">
    <property type="entry name" value="P-loop containing nucleoside triphosphate hydrolases"/>
    <property type="match status" value="1"/>
</dbReference>
<dbReference type="Proteomes" id="UP000501240">
    <property type="component" value="Chromosome"/>
</dbReference>
<protein>
    <submittedName>
        <fullName evidence="1">Uncharacterized protein</fullName>
    </submittedName>
</protein>
<name>A0A7D3VVE9_ACTVE</name>
<organism evidence="1 2">
    <name type="scientific">Actinomadura verrucosospora</name>
    <dbReference type="NCBI Taxonomy" id="46165"/>
    <lineage>
        <taxon>Bacteria</taxon>
        <taxon>Bacillati</taxon>
        <taxon>Actinomycetota</taxon>
        <taxon>Actinomycetes</taxon>
        <taxon>Streptosporangiales</taxon>
        <taxon>Thermomonosporaceae</taxon>
        <taxon>Actinomadura</taxon>
    </lineage>
</organism>
<evidence type="ECO:0000313" key="1">
    <source>
        <dbReference type="EMBL" id="QKG19632.1"/>
    </source>
</evidence>
<evidence type="ECO:0000313" key="2">
    <source>
        <dbReference type="Proteomes" id="UP000501240"/>
    </source>
</evidence>
<sequence>MRAGIGAPEPAVRNVRSDDHIRTAPGGRDQERIIDDTEPGSALRYPPGSLVLLAGLPGAGKSTLLNRLYGLSGDETRPVAAGNVRIIDSRQSRNWWSRFLRPLPVRLRTPLVHVTHVWRIASAVVAGHGVVAHTRGTWPHILYCFAWLARRRGGRLHLILIDVDPATARAGQFARGRAVTGVTFARHCKRWIPLIERARGGALPPADGVTVLDREAADRLRAIRFG</sequence>
<dbReference type="AlphaFoldDB" id="A0A7D3VVE9"/>